<dbReference type="InterPro" id="IPR052090">
    <property type="entry name" value="Cytolytic_pore-forming_toxin"/>
</dbReference>
<dbReference type="PROSITE" id="PS50853">
    <property type="entry name" value="FN3"/>
    <property type="match status" value="3"/>
</dbReference>
<evidence type="ECO:0000259" key="1">
    <source>
        <dbReference type="PROSITE" id="PS50853"/>
    </source>
</evidence>
<proteinExistence type="predicted"/>
<dbReference type="EMBL" id="JAGXEW010000031">
    <property type="protein sequence ID" value="KAK1155443.1"/>
    <property type="molecule type" value="Genomic_DNA"/>
</dbReference>
<gene>
    <name evidence="2" type="ORF">AOXY_G27287</name>
</gene>
<keyword evidence="3" id="KW-1185">Reference proteome</keyword>
<dbReference type="Gene3D" id="2.60.40.10">
    <property type="entry name" value="Immunoglobulins"/>
    <property type="match status" value="3"/>
</dbReference>
<dbReference type="InterPro" id="IPR013783">
    <property type="entry name" value="Ig-like_fold"/>
</dbReference>
<dbReference type="Pfam" id="PF21109">
    <property type="entry name" value="Stonustoxin_helical"/>
    <property type="match status" value="2"/>
</dbReference>
<feature type="domain" description="Fibronectin type-III" evidence="1">
    <location>
        <begin position="949"/>
        <end position="1041"/>
    </location>
</feature>
<dbReference type="SUPFAM" id="SSF49265">
    <property type="entry name" value="Fibronectin type III"/>
    <property type="match status" value="2"/>
</dbReference>
<dbReference type="AlphaFoldDB" id="A0AAD8CU30"/>
<organism evidence="2 3">
    <name type="scientific">Acipenser oxyrinchus oxyrinchus</name>
    <dbReference type="NCBI Taxonomy" id="40147"/>
    <lineage>
        <taxon>Eukaryota</taxon>
        <taxon>Metazoa</taxon>
        <taxon>Chordata</taxon>
        <taxon>Craniata</taxon>
        <taxon>Vertebrata</taxon>
        <taxon>Euteleostomi</taxon>
        <taxon>Actinopterygii</taxon>
        <taxon>Chondrostei</taxon>
        <taxon>Acipenseriformes</taxon>
        <taxon>Acipenseridae</taxon>
        <taxon>Acipenser</taxon>
    </lineage>
</organism>
<reference evidence="2" key="1">
    <citation type="submission" date="2022-02" db="EMBL/GenBank/DDBJ databases">
        <title>Atlantic sturgeon de novo genome assembly.</title>
        <authorList>
            <person name="Stock M."/>
            <person name="Klopp C."/>
            <person name="Guiguen Y."/>
            <person name="Cabau C."/>
            <person name="Parinello H."/>
            <person name="Santidrian Yebra-Pimentel E."/>
            <person name="Kuhl H."/>
            <person name="Dirks R.P."/>
            <person name="Guessner J."/>
            <person name="Wuertz S."/>
            <person name="Du K."/>
            <person name="Schartl M."/>
        </authorList>
    </citation>
    <scope>NUCLEOTIDE SEQUENCE</scope>
    <source>
        <strain evidence="2">STURGEONOMICS-FGT-2020</strain>
        <tissue evidence="2">Whole blood</tissue>
    </source>
</reference>
<dbReference type="InterPro" id="IPR040581">
    <property type="entry name" value="Thioredoxin_11"/>
</dbReference>
<sequence>MAGITLWNPEELQGSINERTQPITEFSVSTSDSIEEKASALKVDASLKISLLGDLVKVGGAAKYFNDTKKSTRQSRVTLQYYTTTRFENLTMNHLAKEKVSHPSVFEDKTATHVVTAVLYGAQAYFIFDRQVSSEEKQQEIHGEMKLAICKIPKFTMEGQGSIDLKETEKAEVEKFECTFHGDFHLKSNPSTYQDAVKAYSTLPELLGDKGENAVPVKVWLYPLIKLDSRAAKLERIISDYLVMSAQTVLEQFNTIEIQSNDMIQDIVTQTFPEVNEKIQQLKQSNTQYKLNFMSKLSAVLPSIRGGVQEEESLREILNNHEESPFNFKAQHAWLNNNEREINAVRRCLTILKDIHAVSSVNELDEEELNNETENIVCFTFTSLHEPEPYLEDLKNYLETQASKNTQRSTTSKYLHQESKQWVSSETNLKIRMYLNVFQELVNINRENKKTKFFIVSKEDQEFPGACILLHENGALKYIHFKIPAKPDVPEVCDVTHDSVTLKVVPPSSDADQKLKYRLEYKCINQKEWSIQSSTDKTETLTVSGLQPNTEYEFRYTVEGKLGYSVSSDTTSKVKTTSSSAQATAYSTLPELLGDKGENAVPVKVWLYPLIKLDSRAAKLERNISDYLVTSAQTVLEEFNTIEMQCNDMIKDIVTQTFPEVNEKIQQLKQSGTQYKLNFMSKLSAVLPSIRGGMDKWLDEKKGEIKVLRRYADGLKDVPIMTTWELHGVLFDPEIETVVCFTFTSLQYEEPYLSTLTQCLESEEFKKLEKNYSFSPKEESQPWFTSPELSRTMRRNLELFRGISEASKNQTKTKFIVVSISDPSCPGASIRLYRRGKIVDPQFRCISKPQSPEVTDIQTNSVTLKLLPSQAGKSEWYRVEHRAVKRAAETDTEQEWTVTDTPDTQETWTLTGLQVATLYQVRYRAVEAFLMSKASEAIEIQTKPSPRSAPGKPSVERVGHSSVRVSWKKPAAVEGGLSVLQYRVEYKNSKQALWSSQLTEGNETVCTVEGMEFTEPCRVRVYSVFAEGTLSAASEETAGRF</sequence>
<dbReference type="InterPro" id="IPR036116">
    <property type="entry name" value="FN3_sf"/>
</dbReference>
<evidence type="ECO:0000313" key="3">
    <source>
        <dbReference type="Proteomes" id="UP001230051"/>
    </source>
</evidence>
<dbReference type="CDD" id="cd00063">
    <property type="entry name" value="FN3"/>
    <property type="match status" value="3"/>
</dbReference>
<dbReference type="InterPro" id="IPR048997">
    <property type="entry name" value="Stonustoxin-like_helical"/>
</dbReference>
<dbReference type="PANTHER" id="PTHR31594:SF15">
    <property type="entry name" value="VERRUCOTOXIN SUBUNIT BETA ISOFORM X1-RELATED"/>
    <property type="match status" value="1"/>
</dbReference>
<protein>
    <submittedName>
        <fullName evidence="2">Neoverrucotoxin subunit alpha-like</fullName>
    </submittedName>
</protein>
<feature type="domain" description="Fibronectin type-III" evidence="1">
    <location>
        <begin position="848"/>
        <end position="945"/>
    </location>
</feature>
<name>A0AAD8CU30_ACIOX</name>
<dbReference type="Pfam" id="PF18078">
    <property type="entry name" value="Thioredoxin_11"/>
    <property type="match status" value="2"/>
</dbReference>
<accession>A0AAD8CU30</accession>
<feature type="domain" description="Fibronectin type-III" evidence="1">
    <location>
        <begin position="486"/>
        <end position="579"/>
    </location>
</feature>
<dbReference type="InterPro" id="IPR003961">
    <property type="entry name" value="FN3_dom"/>
</dbReference>
<dbReference type="Pfam" id="PF00041">
    <property type="entry name" value="fn3"/>
    <property type="match status" value="3"/>
</dbReference>
<evidence type="ECO:0000313" key="2">
    <source>
        <dbReference type="EMBL" id="KAK1155443.1"/>
    </source>
</evidence>
<dbReference type="PANTHER" id="PTHR31594">
    <property type="entry name" value="AIG1-TYPE G DOMAIN-CONTAINING PROTEIN"/>
    <property type="match status" value="1"/>
</dbReference>
<comment type="caution">
    <text evidence="2">The sequence shown here is derived from an EMBL/GenBank/DDBJ whole genome shotgun (WGS) entry which is preliminary data.</text>
</comment>
<dbReference type="SMART" id="SM00060">
    <property type="entry name" value="FN3"/>
    <property type="match status" value="3"/>
</dbReference>
<dbReference type="Proteomes" id="UP001230051">
    <property type="component" value="Unassembled WGS sequence"/>
</dbReference>